<name>A0AAD3CLD6_9STRA</name>
<reference evidence="2 3" key="1">
    <citation type="journal article" date="2021" name="Sci. Rep.">
        <title>The genome of the diatom Chaetoceros tenuissimus carries an ancient integrated fragment of an extant virus.</title>
        <authorList>
            <person name="Hongo Y."/>
            <person name="Kimura K."/>
            <person name="Takaki Y."/>
            <person name="Yoshida Y."/>
            <person name="Baba S."/>
            <person name="Kobayashi G."/>
            <person name="Nagasaki K."/>
            <person name="Hano T."/>
            <person name="Tomaru Y."/>
        </authorList>
    </citation>
    <scope>NUCLEOTIDE SEQUENCE [LARGE SCALE GENOMIC DNA]</scope>
    <source>
        <strain evidence="2 3">NIES-3715</strain>
    </source>
</reference>
<sequence length="379" mass="42990">MKGHQIFTAVPLADESETKDSVPFIQAARSDHGLLNRKAHVSYLLIITLVCILISASYKALKVEKEPYATLTPGGGRDWSLDLDAKTIVSKHHPELALGSLHLNPLVLTSRGDENALKFNPKELEKLEKGVIADLPLGLQFPSNFDTFDQTWDYLLTGTQENSNGQSDVTDDTPSLELEYIDDNFLLLHHLDQQWVLDVSFWKFDKGNTVNFVKATDNPRKSWLKPKPETLLYGGGRDWQLNPDDGTISPKNKPDLVLGKGERNLCLIPINSDAVWKFDDLDTLKNNGVMKLESSSGSKALKKTENENYFQQWRYISSIVHEESGEHEAVQVKYVDDNYVELYDDKVPEEKSLVLDVSFWNMVPYMPVNYVGGWKYREN</sequence>
<comment type="caution">
    <text evidence="2">The sequence shown here is derived from an EMBL/GenBank/DDBJ whole genome shotgun (WGS) entry which is preliminary data.</text>
</comment>
<organism evidence="2 3">
    <name type="scientific">Chaetoceros tenuissimus</name>
    <dbReference type="NCBI Taxonomy" id="426638"/>
    <lineage>
        <taxon>Eukaryota</taxon>
        <taxon>Sar</taxon>
        <taxon>Stramenopiles</taxon>
        <taxon>Ochrophyta</taxon>
        <taxon>Bacillariophyta</taxon>
        <taxon>Coscinodiscophyceae</taxon>
        <taxon>Chaetocerotophycidae</taxon>
        <taxon>Chaetocerotales</taxon>
        <taxon>Chaetocerotaceae</taxon>
        <taxon>Chaetoceros</taxon>
    </lineage>
</organism>
<dbReference type="EMBL" id="BLLK01000022">
    <property type="protein sequence ID" value="GFH47016.1"/>
    <property type="molecule type" value="Genomic_DNA"/>
</dbReference>
<proteinExistence type="predicted"/>
<keyword evidence="1" id="KW-1133">Transmembrane helix</keyword>
<evidence type="ECO:0000256" key="1">
    <source>
        <dbReference type="SAM" id="Phobius"/>
    </source>
</evidence>
<evidence type="ECO:0000313" key="3">
    <source>
        <dbReference type="Proteomes" id="UP001054902"/>
    </source>
</evidence>
<dbReference type="Proteomes" id="UP001054902">
    <property type="component" value="Unassembled WGS sequence"/>
</dbReference>
<keyword evidence="1" id="KW-0472">Membrane</keyword>
<keyword evidence="3" id="KW-1185">Reference proteome</keyword>
<dbReference type="AlphaFoldDB" id="A0AAD3CLD6"/>
<keyword evidence="1" id="KW-0812">Transmembrane</keyword>
<gene>
    <name evidence="2" type="ORF">CTEN210_03491</name>
</gene>
<accession>A0AAD3CLD6</accession>
<protein>
    <submittedName>
        <fullName evidence="2">Uncharacterized protein</fullName>
    </submittedName>
</protein>
<evidence type="ECO:0000313" key="2">
    <source>
        <dbReference type="EMBL" id="GFH47016.1"/>
    </source>
</evidence>
<feature type="transmembrane region" description="Helical" evidence="1">
    <location>
        <begin position="41"/>
        <end position="61"/>
    </location>
</feature>